<dbReference type="InterPro" id="IPR015943">
    <property type="entry name" value="WD40/YVTN_repeat-like_dom_sf"/>
</dbReference>
<evidence type="ECO:0000256" key="7">
    <source>
        <dbReference type="ARBA" id="ARBA00023276"/>
    </source>
</evidence>
<feature type="signal peptide" evidence="8">
    <location>
        <begin position="1"/>
        <end position="23"/>
    </location>
</feature>
<proteinExistence type="predicted"/>
<dbReference type="AlphaFoldDB" id="A0A832MLV3"/>
<evidence type="ECO:0000259" key="9">
    <source>
        <dbReference type="Pfam" id="PF14870"/>
    </source>
</evidence>
<keyword evidence="7" id="KW-0604">Photosystem II</keyword>
<reference evidence="11" key="1">
    <citation type="journal article" date="2020" name="mSystems">
        <title>Genome- and Community-Level Interaction Insights into Carbon Utilization and Element Cycling Functions of Hydrothermarchaeota in Hydrothermal Sediment.</title>
        <authorList>
            <person name="Zhou Z."/>
            <person name="Liu Y."/>
            <person name="Xu W."/>
            <person name="Pan J."/>
            <person name="Luo Z.H."/>
            <person name="Li M."/>
        </authorList>
    </citation>
    <scope>NUCLEOTIDE SEQUENCE [LARGE SCALE GENOMIC DNA]</scope>
    <source>
        <strain evidence="11">SpSt-381</strain>
    </source>
</reference>
<evidence type="ECO:0000256" key="5">
    <source>
        <dbReference type="ARBA" id="ARBA00023069"/>
    </source>
</evidence>
<dbReference type="Gene3D" id="2.130.10.10">
    <property type="entry name" value="YVTN repeat-like/Quinoprotein amine dehydrogenase"/>
    <property type="match status" value="5"/>
</dbReference>
<evidence type="ECO:0000256" key="6">
    <source>
        <dbReference type="ARBA" id="ARBA00023273"/>
    </source>
</evidence>
<keyword evidence="3" id="KW-0963">Cytoplasm</keyword>
<dbReference type="GO" id="GO:0005737">
    <property type="term" value="C:cytoplasm"/>
    <property type="evidence" value="ECO:0007669"/>
    <property type="project" value="UniProtKB-SubCell"/>
</dbReference>
<evidence type="ECO:0000256" key="1">
    <source>
        <dbReference type="ARBA" id="ARBA00004138"/>
    </source>
</evidence>
<dbReference type="Pfam" id="PF14870">
    <property type="entry name" value="PSII_BNR"/>
    <property type="match status" value="1"/>
</dbReference>
<sequence length="1123" mass="115458">MFRPLAPLVALLGLAVLAGEVRAQHFRAVAARDAFDVVAVGDSGKVWRSVDGGATWFARPRLGARALRDVQVRGRTFVVVGDSGRVWRSTDAGGAWSLATLPGAPDLRGLAWPSPDTLFAVGAGGAVFVSADAGQSWSPQTSGTAATLHAVAFDDPLAGWAVGAGGAVVRTLDGGATWTPVALGTPHALRAVAARGSTVWIVGERGAAFRSLTGGASFTPVDLRLDAGAAVTAVWLQSPDSVVIAGGGGFLRRSADHGATWTWAVHTLQGVPSDLCFAGGSAWLASESTPLVLRSADGGATWSAPSGTVQVRSWPLKRSSAGTIRGATFALNPLDPRTIYCVMGAQLMLSRDDGETWTNVSVIPGVSKTNAFVVSPRDTHLMVAAVGTPDRIVRSTDGGLTWVTTFTRDFGEYGIPLEMNPDRPDTLYFGPDGSKLWISKDFGATWDSLGNFNFVSPCDIAVVPGMDSTVVLVGDGITSSGIGKIHRSNDGGQTWRTVFSPTSPPTQASEVPGLAVSRLRPSSVYASAWSSGAFKRSLDTGLTWSTSLAVSQTWGTDVAKDDPNLVAMGTYSFNNGWLSFDGGATWTVVNPLGGSNYTFLAKDRATILAQQSNGIYKLLVRDSIPLLASQSLALNAPVAGHTVQAGATFNVAWNAGAVPLVRVEYRPTPLAAWQEVGVADGYLGSFAWSVPFDATDEAALRVSDAWDGTPADSSGAFTIALPLVSVAPLAIDFGPRGLGSATTEAVVVTNTGTGLLQVSAVATGSASFTEGRDAFSLGPGDADTVGVTFRPSSVGAHSDTLTIASNAHGAALVKVALAGTGADTASLALVAPDGGEAWAVGTVQHVTWTSAVIESVAIDYQMAPGPWTTVAPAVPAAAGAYAWTIPNTPTATARVRVRAVDGALADSSAADFAITVAGFTALPDPLRLPSAVVGGASFDTLRIENPGTAPLVVSSVTSSRPAFRTGRASFVVPPGGADTLGVWFEPTASGWDTTTLAFVTSDPAGGHAVTALGWAGASLAAQGPGGLAFALLQNHPNPFTGRTTIRYALPERAEVTLEVFNLQGQRVATLVRGTQEAGAHSVAFGSGVTGADGARLGRVAAGVYFYRLAAGSRVATRKLLVMP</sequence>
<dbReference type="PANTHER" id="PTHR47199:SF2">
    <property type="entry name" value="PHOTOSYSTEM II STABILITY_ASSEMBLY FACTOR HCF136, CHLOROPLASTIC"/>
    <property type="match status" value="1"/>
</dbReference>
<dbReference type="SUPFAM" id="SSF110296">
    <property type="entry name" value="Oligoxyloglucan reducing end-specific cellobiohydrolase"/>
    <property type="match status" value="3"/>
</dbReference>
<dbReference type="GO" id="GO:0015979">
    <property type="term" value="P:photosynthesis"/>
    <property type="evidence" value="ECO:0007669"/>
    <property type="project" value="UniProtKB-KW"/>
</dbReference>
<accession>A0A832MLV3</accession>
<evidence type="ECO:0000256" key="3">
    <source>
        <dbReference type="ARBA" id="ARBA00022490"/>
    </source>
</evidence>
<name>A0A832MLV3_UNCEI</name>
<dbReference type="Gene3D" id="2.60.40.4070">
    <property type="match status" value="1"/>
</dbReference>
<evidence type="ECO:0000256" key="2">
    <source>
        <dbReference type="ARBA" id="ARBA00004496"/>
    </source>
</evidence>
<dbReference type="InterPro" id="IPR013783">
    <property type="entry name" value="Ig-like_fold"/>
</dbReference>
<dbReference type="InterPro" id="IPR053879">
    <property type="entry name" value="HYDIN_VesB_CFA65-like_Ig"/>
</dbReference>
<keyword evidence="4" id="KW-0602">Photosynthesis</keyword>
<dbReference type="Gene3D" id="2.60.40.10">
    <property type="entry name" value="Immunoglobulins"/>
    <property type="match status" value="2"/>
</dbReference>
<dbReference type="CDD" id="cd15482">
    <property type="entry name" value="Sialidase_non-viral"/>
    <property type="match status" value="1"/>
</dbReference>
<evidence type="ECO:0000313" key="11">
    <source>
        <dbReference type="EMBL" id="HGZ44175.1"/>
    </source>
</evidence>
<evidence type="ECO:0000256" key="4">
    <source>
        <dbReference type="ARBA" id="ARBA00022531"/>
    </source>
</evidence>
<feature type="domain" description="Photosynthesis system II assembly factor Ycf48/Hcf136-like" evidence="9">
    <location>
        <begin position="137"/>
        <end position="404"/>
    </location>
</feature>
<protein>
    <submittedName>
        <fullName evidence="11">Choice-of-anchor D domain-containing protein</fullName>
    </submittedName>
</protein>
<keyword evidence="5" id="KW-0969">Cilium</keyword>
<dbReference type="InterPro" id="IPR026444">
    <property type="entry name" value="Secre_tail"/>
</dbReference>
<gene>
    <name evidence="11" type="ORF">ENR23_12310</name>
</gene>
<dbReference type="NCBIfam" id="NF012200">
    <property type="entry name" value="choice_anch_D"/>
    <property type="match status" value="2"/>
</dbReference>
<dbReference type="NCBIfam" id="TIGR04183">
    <property type="entry name" value="Por_Secre_tail"/>
    <property type="match status" value="1"/>
</dbReference>
<keyword evidence="6" id="KW-0966">Cell projection</keyword>
<comment type="caution">
    <text evidence="11">The sequence shown here is derived from an EMBL/GenBank/DDBJ whole genome shotgun (WGS) entry which is preliminary data.</text>
</comment>
<dbReference type="PANTHER" id="PTHR47199">
    <property type="entry name" value="PHOTOSYSTEM II STABILITY/ASSEMBLY FACTOR HCF136, CHLOROPLASTIC"/>
    <property type="match status" value="1"/>
</dbReference>
<dbReference type="Pfam" id="PF22544">
    <property type="entry name" value="HYDIN_VesB_CFA65-like_Ig"/>
    <property type="match status" value="1"/>
</dbReference>
<evidence type="ECO:0000259" key="10">
    <source>
        <dbReference type="Pfam" id="PF22544"/>
    </source>
</evidence>
<keyword evidence="8" id="KW-0732">Signal</keyword>
<organism evidence="11">
    <name type="scientific">Eiseniibacteriota bacterium</name>
    <dbReference type="NCBI Taxonomy" id="2212470"/>
    <lineage>
        <taxon>Bacteria</taxon>
        <taxon>Candidatus Eiseniibacteriota</taxon>
    </lineage>
</organism>
<dbReference type="GO" id="GO:0009523">
    <property type="term" value="C:photosystem II"/>
    <property type="evidence" value="ECO:0007669"/>
    <property type="project" value="UniProtKB-KW"/>
</dbReference>
<comment type="subcellular location">
    <subcellularLocation>
        <location evidence="1">Cell projection</location>
        <location evidence="1">Cilium</location>
    </subcellularLocation>
    <subcellularLocation>
        <location evidence="2">Cytoplasm</location>
    </subcellularLocation>
</comment>
<dbReference type="InterPro" id="IPR028203">
    <property type="entry name" value="PSII_CF48-like_dom"/>
</dbReference>
<feature type="chain" id="PRO_5032773999" evidence="8">
    <location>
        <begin position="24"/>
        <end position="1123"/>
    </location>
</feature>
<feature type="domain" description="HYDIN/VesB/CFA65-like Ig-like" evidence="10">
    <location>
        <begin position="724"/>
        <end position="819"/>
    </location>
</feature>
<dbReference type="EMBL" id="DSQF01000025">
    <property type="protein sequence ID" value="HGZ44175.1"/>
    <property type="molecule type" value="Genomic_DNA"/>
</dbReference>
<evidence type="ECO:0000256" key="8">
    <source>
        <dbReference type="SAM" id="SignalP"/>
    </source>
</evidence>